<gene>
    <name evidence="1" type="ORF">MCOR_35771</name>
</gene>
<dbReference type="OrthoDB" id="6075409at2759"/>
<dbReference type="EMBL" id="CACVKT020006451">
    <property type="protein sequence ID" value="CAC5401716.1"/>
    <property type="molecule type" value="Genomic_DNA"/>
</dbReference>
<dbReference type="AlphaFoldDB" id="A0A6J8D1H2"/>
<evidence type="ECO:0000313" key="2">
    <source>
        <dbReference type="Proteomes" id="UP000507470"/>
    </source>
</evidence>
<proteinExistence type="predicted"/>
<dbReference type="Proteomes" id="UP000507470">
    <property type="component" value="Unassembled WGS sequence"/>
</dbReference>
<keyword evidence="2" id="KW-1185">Reference proteome</keyword>
<evidence type="ECO:0000313" key="1">
    <source>
        <dbReference type="EMBL" id="CAC5401716.1"/>
    </source>
</evidence>
<sequence>MIYSERQIMKLKYSTDEMHSYNHYYYPLGKITKSKTFWTKLSPAPKCSVEHQRWLNITRFKRAQCSTCCPTKFSATAPVKIEYKGKTYNVHKPAGGWQILFLGKCPARAICNFGQCQPEHDYHTWILIKDPEINSEPKIRFVPVSYPRFCKCVNSS</sequence>
<organism evidence="1 2">
    <name type="scientific">Mytilus coruscus</name>
    <name type="common">Sea mussel</name>
    <dbReference type="NCBI Taxonomy" id="42192"/>
    <lineage>
        <taxon>Eukaryota</taxon>
        <taxon>Metazoa</taxon>
        <taxon>Spiralia</taxon>
        <taxon>Lophotrochozoa</taxon>
        <taxon>Mollusca</taxon>
        <taxon>Bivalvia</taxon>
        <taxon>Autobranchia</taxon>
        <taxon>Pteriomorphia</taxon>
        <taxon>Mytilida</taxon>
        <taxon>Mytiloidea</taxon>
        <taxon>Mytilidae</taxon>
        <taxon>Mytilinae</taxon>
        <taxon>Mytilus</taxon>
    </lineage>
</organism>
<reference evidence="1 2" key="1">
    <citation type="submission" date="2020-06" db="EMBL/GenBank/DDBJ databases">
        <authorList>
            <person name="Li R."/>
            <person name="Bekaert M."/>
        </authorList>
    </citation>
    <scope>NUCLEOTIDE SEQUENCE [LARGE SCALE GENOMIC DNA]</scope>
    <source>
        <strain evidence="2">wild</strain>
    </source>
</reference>
<accession>A0A6J8D1H2</accession>
<name>A0A6J8D1H2_MYTCO</name>
<protein>
    <submittedName>
        <fullName evidence="1">Uncharacterized protein</fullName>
    </submittedName>
</protein>